<organism evidence="1 2">
    <name type="scientific">Giardia intestinalis</name>
    <name type="common">Giardia lamblia</name>
    <dbReference type="NCBI Taxonomy" id="5741"/>
    <lineage>
        <taxon>Eukaryota</taxon>
        <taxon>Metamonada</taxon>
        <taxon>Diplomonadida</taxon>
        <taxon>Hexamitidae</taxon>
        <taxon>Giardiinae</taxon>
        <taxon>Giardia</taxon>
    </lineage>
</organism>
<protein>
    <submittedName>
        <fullName evidence="1">Uncharacterized protein</fullName>
    </submittedName>
</protein>
<dbReference type="Proteomes" id="UP000018320">
    <property type="component" value="Unassembled WGS sequence"/>
</dbReference>
<evidence type="ECO:0000313" key="2">
    <source>
        <dbReference type="Proteomes" id="UP000018320"/>
    </source>
</evidence>
<dbReference type="VEuPathDB" id="GiardiaDB:QR46_2453"/>
<dbReference type="EMBL" id="AHGT01000059">
    <property type="protein sequence ID" value="ESU36019.1"/>
    <property type="molecule type" value="Genomic_DNA"/>
</dbReference>
<feature type="non-terminal residue" evidence="1">
    <location>
        <position position="1"/>
    </location>
</feature>
<proteinExistence type="predicted"/>
<reference evidence="2" key="1">
    <citation type="submission" date="2012-02" db="EMBL/GenBank/DDBJ databases">
        <title>Genome sequencing of Giardia lamblia Genotypes A2 and B isolates (DH and GS) and comparative analysis with the genomes of Genotypes A1 and E (WB and Pig).</title>
        <authorList>
            <person name="Adam R."/>
            <person name="Dahlstrom E."/>
            <person name="Martens C."/>
            <person name="Bruno D."/>
            <person name="Barbian K."/>
            <person name="Porcella S.F."/>
            <person name="Nash T."/>
        </authorList>
    </citation>
    <scope>NUCLEOTIDE SEQUENCE</scope>
    <source>
        <strain evidence="2">DH</strain>
    </source>
</reference>
<reference evidence="1 2" key="2">
    <citation type="journal article" date="2013" name="Genome Biol. Evol.">
        <title>Genome sequencing of Giardia lamblia genotypes A2 and B isolates (DH and GS) and comparative analysis with the genomes of genotypes A1 and E (WB and Pig).</title>
        <authorList>
            <person name="Adam R.D."/>
            <person name="Dahlstrom E.W."/>
            <person name="Martens C.A."/>
            <person name="Bruno D.P."/>
            <person name="Barbian K.D."/>
            <person name="Ricklefs S.M."/>
            <person name="Hernandez M.M."/>
            <person name="Narla N.P."/>
            <person name="Patel R.B."/>
            <person name="Porcella S.F."/>
            <person name="Nash T.E."/>
        </authorList>
    </citation>
    <scope>NUCLEOTIDE SEQUENCE [LARGE SCALE GENOMIC DNA]</scope>
    <source>
        <strain evidence="1 2">DH</strain>
    </source>
</reference>
<comment type="caution">
    <text evidence="1">The sequence shown here is derived from an EMBL/GenBank/DDBJ whole genome shotgun (WGS) entry which is preliminary data.</text>
</comment>
<dbReference type="VEuPathDB" id="GiardiaDB:GL50581_2943"/>
<sequence>VIFAMAFIVESTQRAVCACRRIVVIENQPALIDEASVKEQWQGLRDALESLLSLITAHRTEIGALHVLDLCNRLLSVTRNLATKQVVISFGLAGLGQLLDNDSSELRVQECADIFVKLFTKLPPTDKANAPPDCQELLQALLSCRLIFSPNYMPSQVLQSVADRLEYFILNSTTTNSNTSEEHTLLVELYCTLLTQEPSDRSVFSAIFSRPINIELMIRVLIMARPCFKEKELDAALSRVMKRVFSSPSVSAHTILCLGEFLYDTGNPGLCDLFGMLIDGLVQPTVKALDNTTTLNIETSDKALTRPQETLELKRENFDALLTYLQVPTNVLREPLTNYLLDSLLAMLNLNEMSEPNTITLALLYFKLLAQTDVYSNIFYTSDVYLWLASKLSTLSCEEVIAHPYWYEHNSLMHGRHACAHCPDTRSIRPQLADIIQIVAKALPIHMFSQIIEATAKDTFSRAIFLGNVLISNTYYTDHEALVKELLDSFNIIIHCHPVPFLVELADSIIEWISSLLNPSEISTDKALLLIMCTFYSHSVSKKHQYGKSMEDYSAAAIEYVSMAFFEAFHLSTDALNLSVKSLLVIFTTALHYAPISSLSLIVGVRDTLIGRWNKIVAIEGSVFNQTNFCLYVSLLAIVEYHRRIVDPIILIVNTQLQEYPNLDLFQELSSMYYPQDLTEEGFNRYNDGENVALLTPFGHALLISDWSKPGAKFSAHYLSALSSFGDSLALILPILIRGLNDTSNSQDTATAVLVALFGTVHVQIKAALQLFSLSQIPLPYKLAYRIDPYHNAMMPRGYKSNEPRAEDQTYNLLLSLCIKASTLFVDENGHTRLQAADIDWLSLFRNGHDASRTILHNCFDAFLFRAQQAAITQEDLLLLIGGLSFAEALFELDAEYLRSKKAIICNTLRYLLFSCSALPPPHILYLLQCRTEDPNFKASFADMLSLVRSGEPYDQKILTNLKKNKALVKLLDVSVSLFTQISQDFAEAAPPTSVLDILSFFSCKYYDRKIADVVHSTLKLFIAKYHPWNQGECPPEETIEGAAARLSIYDDGVSIEQGDMKQWAKTVLAMKELFETYESLDVQAPNSPNGLLLQQYLDPSVWQVYSSASQNAIAILGQGRDAQTFVERKHGNLECQRACLYILIDEEIKRTLQSFIEGN</sequence>
<gene>
    <name evidence="1" type="ORF">DHA2_151898</name>
</gene>
<dbReference type="VEuPathDB" id="GiardiaDB:GL50803_0013671"/>
<name>V6TB95_GIAIN</name>
<dbReference type="VEuPathDB" id="GiardiaDB:DHA2_151898"/>
<evidence type="ECO:0000313" key="1">
    <source>
        <dbReference type="EMBL" id="ESU36019.1"/>
    </source>
</evidence>
<accession>V6TB95</accession>
<dbReference type="AlphaFoldDB" id="V6TB95"/>